<accession>A0AAN8Q0P7</accession>
<proteinExistence type="inferred from homology"/>
<reference evidence="2 3" key="1">
    <citation type="submission" date="2024-01" db="EMBL/GenBank/DDBJ databases">
        <title>The genome of the rayed Mediterranean limpet Patella caerulea (Linnaeus, 1758).</title>
        <authorList>
            <person name="Anh-Thu Weber A."/>
            <person name="Halstead-Nussloch G."/>
        </authorList>
    </citation>
    <scope>NUCLEOTIDE SEQUENCE [LARGE SCALE GENOMIC DNA]</scope>
    <source>
        <strain evidence="2">AATW-2023a</strain>
        <tissue evidence="2">Whole specimen</tissue>
    </source>
</reference>
<organism evidence="2 3">
    <name type="scientific">Patella caerulea</name>
    <name type="common">Rayed Mediterranean limpet</name>
    <dbReference type="NCBI Taxonomy" id="87958"/>
    <lineage>
        <taxon>Eukaryota</taxon>
        <taxon>Metazoa</taxon>
        <taxon>Spiralia</taxon>
        <taxon>Lophotrochozoa</taxon>
        <taxon>Mollusca</taxon>
        <taxon>Gastropoda</taxon>
        <taxon>Patellogastropoda</taxon>
        <taxon>Patelloidea</taxon>
        <taxon>Patellidae</taxon>
        <taxon>Patella</taxon>
    </lineage>
</organism>
<dbReference type="GO" id="GO:0031416">
    <property type="term" value="C:NatB complex"/>
    <property type="evidence" value="ECO:0007669"/>
    <property type="project" value="TreeGrafter"/>
</dbReference>
<dbReference type="Proteomes" id="UP001347796">
    <property type="component" value="Unassembled WGS sequence"/>
</dbReference>
<evidence type="ECO:0000256" key="1">
    <source>
        <dbReference type="ARBA" id="ARBA00006298"/>
    </source>
</evidence>
<evidence type="ECO:0000313" key="2">
    <source>
        <dbReference type="EMBL" id="KAK6191629.1"/>
    </source>
</evidence>
<protein>
    <recommendedName>
        <fullName evidence="4">N-terminal acetyltransferase B complex subunit NAA25 homolog</fullName>
    </recommendedName>
</protein>
<dbReference type="PANTHER" id="PTHR22767">
    <property type="entry name" value="N-TERMINAL ACETYLTRANSFERASE-RELATED"/>
    <property type="match status" value="1"/>
</dbReference>
<evidence type="ECO:0000313" key="3">
    <source>
        <dbReference type="Proteomes" id="UP001347796"/>
    </source>
</evidence>
<dbReference type="Gene3D" id="1.25.40.1040">
    <property type="match status" value="1"/>
</dbReference>
<comment type="caution">
    <text evidence="2">The sequence shown here is derived from an EMBL/GenBank/DDBJ whole genome shotgun (WGS) entry which is preliminary data.</text>
</comment>
<evidence type="ECO:0008006" key="4">
    <source>
        <dbReference type="Google" id="ProtNLM"/>
    </source>
</evidence>
<dbReference type="EMBL" id="JAZGQO010000002">
    <property type="protein sequence ID" value="KAK6191629.1"/>
    <property type="molecule type" value="Genomic_DNA"/>
</dbReference>
<gene>
    <name evidence="2" type="ORF">SNE40_003271</name>
</gene>
<dbReference type="Pfam" id="PF09797">
    <property type="entry name" value="NatB_MDM20"/>
    <property type="match status" value="1"/>
</dbReference>
<dbReference type="PANTHER" id="PTHR22767:SF3">
    <property type="entry name" value="N-ALPHA-ACETYLTRANSFERASE 25, NATB AUXILIARY SUBUNIT"/>
    <property type="match status" value="1"/>
</dbReference>
<keyword evidence="3" id="KW-1185">Reference proteome</keyword>
<name>A0AAN8Q0P7_PATCE</name>
<sequence length="966" mass="111960">MASRSHVDVNERRLRPIYDSLDNGNNKKAIQEAEKVLKKQKDFQCAKVLKALALLRLNRHEESSVILQEVHAQHPTEDSTLQAMSICYREVHKLDLIADLYQNAFSGKPDNEDILSALFMAHVRLGDYKKQQQTAMQLHKLKPQKNPYYFWAVMSIVMQAHTSPDKKLSEKMYLPLAERMTEKYIKDDNIEAEAEVMLYLIILELLGKWQEAVNLLEGPLGGKFVSEFNLKDIKLAELYSKLENWSKANIIYKRLLQYSPDHWQYWLDYLKSALALIESSDQIENQNGKDENEETADDSVEKILELIEELSTKGCSPDHYNRGPFLARIKLISLLEKKDPEKSQVVGSTLQLLIEHFERFGDRSCCFGDFTLFLDQLTDSQKLQFFNSIKESIPLNGKPKEYALDVKLLQRHLIVLQVERYLGYLDPLPIPDKLTLIHDLIDRYRQGLQLSQDLLITDLQHSDNYLLLAVHLLVDLWRETSKDEYIWQAQVQLEQCIKKSPSNFQAKLILIRLYCTMGVFGPCPSLYDSIEIKHIMNDSLGHIVFNHVARLGHFVAACAMYGTMLRFFTVNHKETTEYLISSYKYGSFSKIYEFVKFRERLQNSLQFASATAERLLLDLIFETNSHSVTEQMIIYMEISPEDDKTNFDELRDNRDYKVMLNWDNPSKFNIEELQEKSFEEEKCWLRVRNYLLRILAAAVLIGQEAGTEAKMNGVTEIEKEPMTQTLQELSAKLENHIDDCVMYKEQYQLPYVLQAPFRTRLCYYLINEHHRVLIEMVEAVLYTHKLQQNNLELNNVEEERIKSAIPKLVAALVNTVEISDNGSTNLSSSVIENLVLCAETFSFTIILAGVCNRFLKPLKIAQTKKLKKKKSPLTELPPTFENFNELLKCLEKGVACLHLACKQINPGYLELDMSKLNLSQPLTDHADDAIYESEMWKKVEKSYEQAAQEISELLHNKLQYLHTLKL</sequence>
<dbReference type="InterPro" id="IPR019183">
    <property type="entry name" value="NAA25_NatB_aux_su"/>
</dbReference>
<dbReference type="SUPFAM" id="SSF48452">
    <property type="entry name" value="TPR-like"/>
    <property type="match status" value="1"/>
</dbReference>
<dbReference type="InterPro" id="IPR011990">
    <property type="entry name" value="TPR-like_helical_dom_sf"/>
</dbReference>
<dbReference type="AlphaFoldDB" id="A0AAN8Q0P7"/>
<comment type="similarity">
    <text evidence="1">Belongs to the MDM20/NAA25 family.</text>
</comment>